<feature type="transmembrane region" description="Helical" evidence="7">
    <location>
        <begin position="38"/>
        <end position="59"/>
    </location>
</feature>
<dbReference type="InterPro" id="IPR010227">
    <property type="entry name" value="NADH_Q_OxRdtase_chainM/4"/>
</dbReference>
<organism evidence="9 10">
    <name type="scientific">Aciditerrimonas ferrireducens</name>
    <dbReference type="NCBI Taxonomy" id="667306"/>
    <lineage>
        <taxon>Bacteria</taxon>
        <taxon>Bacillati</taxon>
        <taxon>Actinomycetota</taxon>
        <taxon>Acidimicrobiia</taxon>
        <taxon>Acidimicrobiales</taxon>
        <taxon>Acidimicrobiaceae</taxon>
        <taxon>Aciditerrimonas</taxon>
    </lineage>
</organism>
<feature type="transmembrane region" description="Helical" evidence="7">
    <location>
        <begin position="418"/>
        <end position="438"/>
    </location>
</feature>
<feature type="domain" description="NADH:quinone oxidoreductase/Mrp antiporter transmembrane" evidence="8">
    <location>
        <begin position="136"/>
        <end position="429"/>
    </location>
</feature>
<keyword evidence="5 7" id="KW-0472">Membrane</keyword>
<dbReference type="EMBL" id="JBHLYQ010000085">
    <property type="protein sequence ID" value="MFC0082271.1"/>
    <property type="molecule type" value="Genomic_DNA"/>
</dbReference>
<comment type="subcellular location">
    <subcellularLocation>
        <location evidence="1">Endomembrane system</location>
        <topology evidence="1">Multi-pass membrane protein</topology>
    </subcellularLocation>
    <subcellularLocation>
        <location evidence="6">Membrane</location>
        <topology evidence="6">Multi-pass membrane protein</topology>
    </subcellularLocation>
</comment>
<dbReference type="Proteomes" id="UP001589788">
    <property type="component" value="Unassembled WGS sequence"/>
</dbReference>
<evidence type="ECO:0000256" key="2">
    <source>
        <dbReference type="ARBA" id="ARBA00009025"/>
    </source>
</evidence>
<dbReference type="RefSeq" id="WP_377789808.1">
    <property type="nucleotide sequence ID" value="NZ_JBHLYQ010000085.1"/>
</dbReference>
<dbReference type="PANTHER" id="PTHR43507">
    <property type="entry name" value="NADH-UBIQUINONE OXIDOREDUCTASE CHAIN 4"/>
    <property type="match status" value="1"/>
</dbReference>
<dbReference type="NCBIfam" id="TIGR01972">
    <property type="entry name" value="NDH_I_M"/>
    <property type="match status" value="1"/>
</dbReference>
<feature type="transmembrane region" description="Helical" evidence="7">
    <location>
        <begin position="284"/>
        <end position="305"/>
    </location>
</feature>
<feature type="transmembrane region" description="Helical" evidence="7">
    <location>
        <begin position="82"/>
        <end position="107"/>
    </location>
</feature>
<evidence type="ECO:0000313" key="9">
    <source>
        <dbReference type="EMBL" id="MFC0082271.1"/>
    </source>
</evidence>
<comment type="caution">
    <text evidence="9">The sequence shown here is derived from an EMBL/GenBank/DDBJ whole genome shotgun (WGS) entry which is preliminary data.</text>
</comment>
<feature type="transmembrane region" description="Helical" evidence="7">
    <location>
        <begin position="381"/>
        <end position="398"/>
    </location>
</feature>
<evidence type="ECO:0000256" key="1">
    <source>
        <dbReference type="ARBA" id="ARBA00004127"/>
    </source>
</evidence>
<protein>
    <submittedName>
        <fullName evidence="9">NuoM family protein</fullName>
    </submittedName>
</protein>
<keyword evidence="4 7" id="KW-1133">Transmembrane helix</keyword>
<feature type="transmembrane region" description="Helical" evidence="7">
    <location>
        <begin position="172"/>
        <end position="193"/>
    </location>
</feature>
<comment type="similarity">
    <text evidence="2">Belongs to the complex I subunit 4 family.</text>
</comment>
<feature type="transmembrane region" description="Helical" evidence="7">
    <location>
        <begin position="213"/>
        <end position="231"/>
    </location>
</feature>
<dbReference type="PANTHER" id="PTHR43507:SF1">
    <property type="entry name" value="NADH-UBIQUINONE OXIDOREDUCTASE CHAIN 4"/>
    <property type="match status" value="1"/>
</dbReference>
<feature type="transmembrane region" description="Helical" evidence="7">
    <location>
        <begin position="312"/>
        <end position="331"/>
    </location>
</feature>
<dbReference type="InterPro" id="IPR001750">
    <property type="entry name" value="ND/Mrp_TM"/>
</dbReference>
<dbReference type="Pfam" id="PF00361">
    <property type="entry name" value="Proton_antipo_M"/>
    <property type="match status" value="1"/>
</dbReference>
<feature type="transmembrane region" description="Helical" evidence="7">
    <location>
        <begin position="6"/>
        <end position="26"/>
    </location>
</feature>
<name>A0ABV6C635_9ACTN</name>
<proteinExistence type="inferred from homology"/>
<evidence type="ECO:0000256" key="6">
    <source>
        <dbReference type="RuleBase" id="RU000320"/>
    </source>
</evidence>
<dbReference type="PRINTS" id="PR01437">
    <property type="entry name" value="NUOXDRDTASE4"/>
</dbReference>
<keyword evidence="3 6" id="KW-0812">Transmembrane</keyword>
<feature type="transmembrane region" description="Helical" evidence="7">
    <location>
        <begin position="343"/>
        <end position="361"/>
    </location>
</feature>
<dbReference type="InterPro" id="IPR003918">
    <property type="entry name" value="NADH_UbQ_OxRdtase"/>
</dbReference>
<evidence type="ECO:0000256" key="4">
    <source>
        <dbReference type="ARBA" id="ARBA00022989"/>
    </source>
</evidence>
<feature type="transmembrane region" description="Helical" evidence="7">
    <location>
        <begin position="142"/>
        <end position="160"/>
    </location>
</feature>
<evidence type="ECO:0000256" key="7">
    <source>
        <dbReference type="SAM" id="Phobius"/>
    </source>
</evidence>
<feature type="transmembrane region" description="Helical" evidence="7">
    <location>
        <begin position="119"/>
        <end position="136"/>
    </location>
</feature>
<evidence type="ECO:0000313" key="10">
    <source>
        <dbReference type="Proteomes" id="UP001589788"/>
    </source>
</evidence>
<gene>
    <name evidence="9" type="ORF">ACFFRE_08950</name>
</gene>
<evidence type="ECO:0000256" key="3">
    <source>
        <dbReference type="ARBA" id="ARBA00022692"/>
    </source>
</evidence>
<feature type="transmembrane region" description="Helical" evidence="7">
    <location>
        <begin position="252"/>
        <end position="272"/>
    </location>
</feature>
<reference evidence="9 10" key="1">
    <citation type="submission" date="2024-09" db="EMBL/GenBank/DDBJ databases">
        <authorList>
            <person name="Sun Q."/>
            <person name="Mori K."/>
        </authorList>
    </citation>
    <scope>NUCLEOTIDE SEQUENCE [LARGE SCALE GENOMIC DNA]</scope>
    <source>
        <strain evidence="9 10">JCM 15389</strain>
    </source>
</reference>
<keyword evidence="10" id="KW-1185">Reference proteome</keyword>
<sequence length="562" mass="59685">MSQPVFPFLTTLVFLPVGGAVAAMVAPRLVQPAHRRPVAILVGALAMTATLAVALAMAVEFRVGDSGYQFVSAHEWIPSLGISWQLGVDGISLFLVLMAAVLFPLALLGARESERAPSYVAWLLLLEAACLGSFVALDLVLFFLFFEITLVPAYFVIAGWGTGRRAAAATKFFLYTFLGSAFLLVGIVAVAVIHDQQTGRFTFDLLALEHTRLGLSTQVLLFLAFTAAFAVKAPIFPFHTWSPDAYGSSPTGGAVALAAVMAKLGTYGVIRFDLTLFPRAVVDAAPVLLSLGVAGILYGAIVAAVQRDLKRILAYSSLAHIGFIVLGLFALSTEAVTGGVLQMVNHGLVTAALFLLVGWVWERRGTVDAGRLRGLQRSAPVLAGFFTLAMMASIGLPGLNSFVGEFLVLSGTFLTHRWWAVVATFGVVLAAVYLLWAFQRAFHHRPTPETSQTKDLRWGEIAVMVPLAGLIVFLGVYPKPVLDRITPSVEALVHQVDQATGRHQPAVANGGEAAVTAADRRAPVASPTAGSPMVMAAALGPARAGGPLDLALPLFPQQRRLP</sequence>
<evidence type="ECO:0000259" key="8">
    <source>
        <dbReference type="Pfam" id="PF00361"/>
    </source>
</evidence>
<evidence type="ECO:0000256" key="5">
    <source>
        <dbReference type="ARBA" id="ARBA00023136"/>
    </source>
</evidence>
<accession>A0ABV6C635</accession>
<feature type="transmembrane region" description="Helical" evidence="7">
    <location>
        <begin position="458"/>
        <end position="477"/>
    </location>
</feature>